<evidence type="ECO:0000313" key="1">
    <source>
        <dbReference type="EMBL" id="WZE38113.1"/>
    </source>
</evidence>
<organism evidence="1">
    <name type="scientific">Synechococcus elongatus PCC 11802</name>
    <dbReference type="NCBI Taxonomy" id="2283154"/>
    <lineage>
        <taxon>Bacteria</taxon>
        <taxon>Bacillati</taxon>
        <taxon>Cyanobacteriota</taxon>
        <taxon>Cyanophyceae</taxon>
        <taxon>Synechococcales</taxon>
        <taxon>Synechococcaceae</taxon>
        <taxon>Synechococcus</taxon>
    </lineage>
</organism>
<dbReference type="RefSeq" id="WP_228383284.1">
    <property type="nucleotide sequence ID" value="NZ_CP034671.2"/>
</dbReference>
<sequence>MASGLSTGEIMDDCPELIEADIRAC</sequence>
<protein>
    <submittedName>
        <fullName evidence="1">DUF433 domain-containing protein</fullName>
    </submittedName>
</protein>
<name>A0AAU6R668_SYNEL</name>
<proteinExistence type="predicted"/>
<reference evidence="1" key="1">
    <citation type="submission" date="2024-01" db="EMBL/GenBank/DDBJ databases">
        <title>Synechococcus elongatus PCC 11802, a close yet different native of Synechococcus elongatus PCC 11801.</title>
        <authorList>
            <person name="Jaiswal D."/>
            <person name="Sengupta A."/>
            <person name="Sengupta S."/>
            <person name="Pakrasi H.B."/>
            <person name="Wangikar P."/>
        </authorList>
    </citation>
    <scope>NUCLEOTIDE SEQUENCE</scope>
    <source>
        <strain evidence="1">PCC 11802</strain>
    </source>
</reference>
<dbReference type="AlphaFoldDB" id="A0AAU6R668"/>
<dbReference type="EMBL" id="CP034671">
    <property type="protein sequence ID" value="WZE38113.1"/>
    <property type="molecule type" value="Genomic_DNA"/>
</dbReference>
<accession>A0AAU6R668</accession>
<gene>
    <name evidence="1" type="ORF">EKO22_06245</name>
</gene>